<dbReference type="EMBL" id="JAACNH010000003">
    <property type="protein sequence ID" value="KAG8449251.1"/>
    <property type="molecule type" value="Genomic_DNA"/>
</dbReference>
<accession>A0A8T2K3N4</accession>
<protein>
    <submittedName>
        <fullName evidence="1">Uncharacterized protein</fullName>
    </submittedName>
</protein>
<keyword evidence="2" id="KW-1185">Reference proteome</keyword>
<dbReference type="AlphaFoldDB" id="A0A8T2K3N4"/>
<dbReference type="Proteomes" id="UP000812440">
    <property type="component" value="Chromosome 8_10"/>
</dbReference>
<evidence type="ECO:0000313" key="1">
    <source>
        <dbReference type="EMBL" id="KAG8449251.1"/>
    </source>
</evidence>
<evidence type="ECO:0000313" key="2">
    <source>
        <dbReference type="Proteomes" id="UP000812440"/>
    </source>
</evidence>
<comment type="caution">
    <text evidence="1">The sequence shown here is derived from an EMBL/GenBank/DDBJ whole genome shotgun (WGS) entry which is preliminary data.</text>
</comment>
<reference evidence="1" key="1">
    <citation type="thesis" date="2020" institute="ProQuest LLC" country="789 East Eisenhower Parkway, Ann Arbor, MI, USA">
        <title>Comparative Genomics and Chromosome Evolution.</title>
        <authorList>
            <person name="Mudd A.B."/>
        </authorList>
    </citation>
    <scope>NUCLEOTIDE SEQUENCE</scope>
    <source>
        <strain evidence="1">Female2</strain>
        <tissue evidence="1">Blood</tissue>
    </source>
</reference>
<name>A0A8T2K3N4_9PIPI</name>
<organism evidence="1 2">
    <name type="scientific">Hymenochirus boettgeri</name>
    <name type="common">Congo dwarf clawed frog</name>
    <dbReference type="NCBI Taxonomy" id="247094"/>
    <lineage>
        <taxon>Eukaryota</taxon>
        <taxon>Metazoa</taxon>
        <taxon>Chordata</taxon>
        <taxon>Craniata</taxon>
        <taxon>Vertebrata</taxon>
        <taxon>Euteleostomi</taxon>
        <taxon>Amphibia</taxon>
        <taxon>Batrachia</taxon>
        <taxon>Anura</taxon>
        <taxon>Pipoidea</taxon>
        <taxon>Pipidae</taxon>
        <taxon>Pipinae</taxon>
        <taxon>Hymenochirus</taxon>
    </lineage>
</organism>
<sequence length="82" mass="9280">MVTKKLKLMPLISIFTVHFFGVHQTAIQILCAHLKLILKVAFSFSKPLALVSILNRLNICSLLLLSDYKGYQYPLKAINTFS</sequence>
<proteinExistence type="predicted"/>
<gene>
    <name evidence="1" type="ORF">GDO86_016066</name>
</gene>